<evidence type="ECO:0000313" key="7">
    <source>
        <dbReference type="Proteomes" id="UP000092544"/>
    </source>
</evidence>
<keyword evidence="7" id="KW-1185">Reference proteome</keyword>
<sequence length="325" mass="35673">MSTISEVAKQAGVSNATVSRVLSGAARVREETRKRVMDAIDTLSYVPNQAARSLASNKTFTVGLVASNIDNIYYGPAASGIEKALRKADRHVIIASGNDSLSGEREAVDFLIKRQVDALVLVTRYMSEGELAEINRRCPAFVMNQHFDGDHGRNIAFDNFSGGKMAIQYLLDQGHRRIAIVRGPENKSDASQRHLGSLQAMETAGLALTYEVEGDFSIESGVQHMQSILRLEERPTAVFLGNDLMAIGALHVCNEQRIKVPKEIAIIGFDDTYLARYTSPSLTTVKLPLFDMANATAKLLLNAIYDCQYDVQTLFSPQLVCRKSA</sequence>
<dbReference type="GO" id="GO:0000976">
    <property type="term" value="F:transcription cis-regulatory region binding"/>
    <property type="evidence" value="ECO:0007669"/>
    <property type="project" value="TreeGrafter"/>
</dbReference>
<name>A0A1A8T6Y7_9GAMM</name>
<evidence type="ECO:0000259" key="5">
    <source>
        <dbReference type="PROSITE" id="PS50943"/>
    </source>
</evidence>
<dbReference type="PROSITE" id="PS00356">
    <property type="entry name" value="HTH_LACI_1"/>
    <property type="match status" value="1"/>
</dbReference>
<dbReference type="CDD" id="cd01392">
    <property type="entry name" value="HTH_LacI"/>
    <property type="match status" value="1"/>
</dbReference>
<evidence type="ECO:0000256" key="3">
    <source>
        <dbReference type="ARBA" id="ARBA00023163"/>
    </source>
</evidence>
<feature type="domain" description="HTH cro/C1-type" evidence="5">
    <location>
        <begin position="3"/>
        <end position="46"/>
    </location>
</feature>
<dbReference type="EMBL" id="FLOB01000002">
    <property type="protein sequence ID" value="SBS27522.1"/>
    <property type="molecule type" value="Genomic_DNA"/>
</dbReference>
<reference evidence="6 7" key="1">
    <citation type="submission" date="2016-06" db="EMBL/GenBank/DDBJ databases">
        <authorList>
            <person name="Kjaerup R.B."/>
            <person name="Dalgaard T.S."/>
            <person name="Juul-Madsen H.R."/>
        </authorList>
    </citation>
    <scope>NUCLEOTIDE SEQUENCE [LARGE SCALE GENOMIC DNA]</scope>
    <source>
        <strain evidence="6 7">CECT 8886</strain>
    </source>
</reference>
<dbReference type="Pfam" id="PF00356">
    <property type="entry name" value="LacI"/>
    <property type="match status" value="1"/>
</dbReference>
<dbReference type="SMART" id="SM00354">
    <property type="entry name" value="HTH_LACI"/>
    <property type="match status" value="1"/>
</dbReference>
<evidence type="ECO:0000313" key="6">
    <source>
        <dbReference type="EMBL" id="SBS27522.1"/>
    </source>
</evidence>
<gene>
    <name evidence="6" type="primary">purR</name>
    <name evidence="6" type="ORF">MSP8886_00875</name>
</gene>
<dbReference type="Proteomes" id="UP000092544">
    <property type="component" value="Unassembled WGS sequence"/>
</dbReference>
<evidence type="ECO:0000256" key="1">
    <source>
        <dbReference type="ARBA" id="ARBA00023015"/>
    </source>
</evidence>
<keyword evidence="2" id="KW-0238">DNA-binding</keyword>
<dbReference type="STRING" id="1792290.MSP8886_00875"/>
<organism evidence="6 7">
    <name type="scientific">Marinomonas spartinae</name>
    <dbReference type="NCBI Taxonomy" id="1792290"/>
    <lineage>
        <taxon>Bacteria</taxon>
        <taxon>Pseudomonadati</taxon>
        <taxon>Pseudomonadota</taxon>
        <taxon>Gammaproteobacteria</taxon>
        <taxon>Oceanospirillales</taxon>
        <taxon>Oceanospirillaceae</taxon>
        <taxon>Marinomonas</taxon>
    </lineage>
</organism>
<accession>A0A1A8T6Y7</accession>
<dbReference type="PROSITE" id="PS50932">
    <property type="entry name" value="HTH_LACI_2"/>
    <property type="match status" value="1"/>
</dbReference>
<dbReference type="InterPro" id="IPR046335">
    <property type="entry name" value="LacI/GalR-like_sensor"/>
</dbReference>
<dbReference type="GO" id="GO:0003700">
    <property type="term" value="F:DNA-binding transcription factor activity"/>
    <property type="evidence" value="ECO:0007669"/>
    <property type="project" value="TreeGrafter"/>
</dbReference>
<protein>
    <submittedName>
        <fullName evidence="6">HTH-type transcriptional repressor PurR</fullName>
    </submittedName>
</protein>
<proteinExistence type="predicted"/>
<evidence type="ECO:0000256" key="2">
    <source>
        <dbReference type="ARBA" id="ARBA00023125"/>
    </source>
</evidence>
<dbReference type="InterPro" id="IPR001387">
    <property type="entry name" value="Cro/C1-type_HTH"/>
</dbReference>
<dbReference type="Gene3D" id="3.40.50.2300">
    <property type="match status" value="2"/>
</dbReference>
<dbReference type="InterPro" id="IPR010982">
    <property type="entry name" value="Lambda_DNA-bd_dom_sf"/>
</dbReference>
<keyword evidence="3" id="KW-0804">Transcription</keyword>
<dbReference type="RefSeq" id="WP_067013138.1">
    <property type="nucleotide sequence ID" value="NZ_FLOB01000002.1"/>
</dbReference>
<dbReference type="SUPFAM" id="SSF47413">
    <property type="entry name" value="lambda repressor-like DNA-binding domains"/>
    <property type="match status" value="1"/>
</dbReference>
<feature type="domain" description="HTH lacI-type" evidence="4">
    <location>
        <begin position="2"/>
        <end position="56"/>
    </location>
</feature>
<dbReference type="OrthoDB" id="6619319at2"/>
<dbReference type="PANTHER" id="PTHR30146">
    <property type="entry name" value="LACI-RELATED TRANSCRIPTIONAL REPRESSOR"/>
    <property type="match status" value="1"/>
</dbReference>
<dbReference type="PROSITE" id="PS50943">
    <property type="entry name" value="HTH_CROC1"/>
    <property type="match status" value="1"/>
</dbReference>
<dbReference type="Pfam" id="PF13377">
    <property type="entry name" value="Peripla_BP_3"/>
    <property type="match status" value="1"/>
</dbReference>
<dbReference type="PRINTS" id="PR00036">
    <property type="entry name" value="HTHLACI"/>
</dbReference>
<dbReference type="PANTHER" id="PTHR30146:SF109">
    <property type="entry name" value="HTH-TYPE TRANSCRIPTIONAL REGULATOR GALS"/>
    <property type="match status" value="1"/>
</dbReference>
<dbReference type="AlphaFoldDB" id="A0A1A8T6Y7"/>
<dbReference type="InterPro" id="IPR028082">
    <property type="entry name" value="Peripla_BP_I"/>
</dbReference>
<keyword evidence="1" id="KW-0805">Transcription regulation</keyword>
<evidence type="ECO:0000259" key="4">
    <source>
        <dbReference type="PROSITE" id="PS50932"/>
    </source>
</evidence>
<dbReference type="SUPFAM" id="SSF53822">
    <property type="entry name" value="Periplasmic binding protein-like I"/>
    <property type="match status" value="1"/>
</dbReference>
<dbReference type="Gene3D" id="1.10.260.40">
    <property type="entry name" value="lambda repressor-like DNA-binding domains"/>
    <property type="match status" value="1"/>
</dbReference>
<dbReference type="InterPro" id="IPR000843">
    <property type="entry name" value="HTH_LacI"/>
</dbReference>